<dbReference type="STRING" id="1304284.L21TH_0085"/>
<dbReference type="AlphaFoldDB" id="R1AXA7"/>
<dbReference type="eggNOG" id="COG1451">
    <property type="taxonomic scope" value="Bacteria"/>
</dbReference>
<dbReference type="Proteomes" id="UP000013378">
    <property type="component" value="Unassembled WGS sequence"/>
</dbReference>
<dbReference type="PANTHER" id="PTHR30399:SF1">
    <property type="entry name" value="UTP PYROPHOSPHATASE"/>
    <property type="match status" value="1"/>
</dbReference>
<dbReference type="CDD" id="cd07344">
    <property type="entry name" value="M48_yhfN_like"/>
    <property type="match status" value="1"/>
</dbReference>
<name>R1AXA7_9FIRM</name>
<dbReference type="PANTHER" id="PTHR30399">
    <property type="entry name" value="UNCHARACTERIZED PROTEIN YGJP"/>
    <property type="match status" value="1"/>
</dbReference>
<accession>R1AXA7</accession>
<reference evidence="2 3" key="1">
    <citation type="journal article" date="2015" name="Geomicrobiol. J.">
        <title>Caldisalinibacter kiritimatiensis gen. nov., sp. nov., a moderately thermohalophilic thiosulfate-reducing bacterium from a hypersaline microbial mat.</title>
        <authorList>
            <person name="Ben Hania W."/>
            <person name="Joseph M."/>
            <person name="Fiebig A."/>
            <person name="Bunk B."/>
            <person name="Klenk H.-P."/>
            <person name="Fardeau M.-L."/>
            <person name="Spring S."/>
        </authorList>
    </citation>
    <scope>NUCLEOTIDE SEQUENCE [LARGE SCALE GENOMIC DNA]</scope>
    <source>
        <strain evidence="2 3">L21-TH-D2</strain>
    </source>
</reference>
<evidence type="ECO:0000259" key="1">
    <source>
        <dbReference type="Pfam" id="PF01863"/>
    </source>
</evidence>
<organism evidence="2 3">
    <name type="scientific">Caldisalinibacter kiritimatiensis</name>
    <dbReference type="NCBI Taxonomy" id="1304284"/>
    <lineage>
        <taxon>Bacteria</taxon>
        <taxon>Bacillati</taxon>
        <taxon>Bacillota</taxon>
        <taxon>Tissierellia</taxon>
        <taxon>Tissierellales</taxon>
        <taxon>Thermohalobacteraceae</taxon>
        <taxon>Caldisalinibacter</taxon>
    </lineage>
</organism>
<comment type="caution">
    <text evidence="2">The sequence shown here is derived from an EMBL/GenBank/DDBJ whole genome shotgun (WGS) entry which is preliminary data.</text>
</comment>
<dbReference type="OrthoDB" id="9811177at2"/>
<gene>
    <name evidence="2" type="ORF">L21TH_0085</name>
</gene>
<keyword evidence="3" id="KW-1185">Reference proteome</keyword>
<feature type="domain" description="YgjP-like metallopeptidase" evidence="1">
    <location>
        <begin position="22"/>
        <end position="230"/>
    </location>
</feature>
<evidence type="ECO:0000313" key="3">
    <source>
        <dbReference type="Proteomes" id="UP000013378"/>
    </source>
</evidence>
<dbReference type="EMBL" id="ARZA01000014">
    <property type="protein sequence ID" value="EOD01838.1"/>
    <property type="molecule type" value="Genomic_DNA"/>
</dbReference>
<sequence>MKLSIQHKNRIILFTVEYRKRKTLEIRIIPPDKVLVICPKGLSKDKIIELVSKKANWIVKKLKELESIEYNLVEKKYEDGEVVKYLGEDYYLHINIVKNKNKAVIEINKDKLNITSPMKDKELVKKILKDWYKKQANKVVKERVEYYKDIIGVKPNKVKAKEQKRIWGSCTSKGNVYFNWRLIMAPIHIIDYVVVHELCHLIHMNHSKEFWKLVESVIPDYKERKEWLKKYGVTLKL</sequence>
<dbReference type="Pfam" id="PF01863">
    <property type="entry name" value="YgjP-like"/>
    <property type="match status" value="1"/>
</dbReference>
<dbReference type="InterPro" id="IPR053136">
    <property type="entry name" value="UTP_pyrophosphatase-like"/>
</dbReference>
<dbReference type="PATRIC" id="fig|1304284.3.peg.83"/>
<dbReference type="Gene3D" id="3.30.2010.10">
    <property type="entry name" value="Metalloproteases ('zincins'), catalytic domain"/>
    <property type="match status" value="1"/>
</dbReference>
<protein>
    <recommendedName>
        <fullName evidence="1">YgjP-like metallopeptidase domain-containing protein</fullName>
    </recommendedName>
</protein>
<dbReference type="InterPro" id="IPR002725">
    <property type="entry name" value="YgjP-like_metallopeptidase"/>
</dbReference>
<dbReference type="RefSeq" id="WP_006305836.1">
    <property type="nucleotide sequence ID" value="NZ_ARZA01000014.1"/>
</dbReference>
<proteinExistence type="predicted"/>
<evidence type="ECO:0000313" key="2">
    <source>
        <dbReference type="EMBL" id="EOD01838.1"/>
    </source>
</evidence>